<comment type="caution">
    <text evidence="1">The sequence shown here is derived from an EMBL/GenBank/DDBJ whole genome shotgun (WGS) entry which is preliminary data.</text>
</comment>
<sequence>MTETFVRLTAAVAAHRRLHATCPDPISAAQTPRDRCRAAAAEVRTAVANAARDRVPVEAIARATGFSPRYIDLILDRDRD</sequence>
<dbReference type="AlphaFoldDB" id="A0A1T3P5P7"/>
<accession>A0A1T3P5P7</accession>
<gene>
    <name evidence="1" type="ORF">B4N89_28015</name>
</gene>
<keyword evidence="2" id="KW-1185">Reference proteome</keyword>
<reference evidence="1 2" key="1">
    <citation type="submission" date="2017-03" db="EMBL/GenBank/DDBJ databases">
        <title>Draft genome sequence of Streptomyces scabrisporus NF3, endophyte isolated from Amphipterygium adstringens.</title>
        <authorList>
            <person name="Vazquez M."/>
            <person name="Ceapa C.D."/>
            <person name="Rodriguez Luna D."/>
            <person name="Sanchez Esquivel S."/>
        </authorList>
    </citation>
    <scope>NUCLEOTIDE SEQUENCE [LARGE SCALE GENOMIC DNA]</scope>
    <source>
        <strain evidence="1 2">NF3</strain>
    </source>
</reference>
<proteinExistence type="predicted"/>
<protein>
    <recommendedName>
        <fullName evidence="3">HTH araC/xylS-type domain-containing protein</fullName>
    </recommendedName>
</protein>
<dbReference type="EMBL" id="MWQN01000001">
    <property type="protein sequence ID" value="OPC84265.1"/>
    <property type="molecule type" value="Genomic_DNA"/>
</dbReference>
<dbReference type="RefSeq" id="WP_078978559.1">
    <property type="nucleotide sequence ID" value="NZ_MWQN01000001.1"/>
</dbReference>
<dbReference type="STRING" id="159449.B4N89_28015"/>
<evidence type="ECO:0000313" key="1">
    <source>
        <dbReference type="EMBL" id="OPC84265.1"/>
    </source>
</evidence>
<organism evidence="1 2">
    <name type="scientific">Embleya scabrispora</name>
    <dbReference type="NCBI Taxonomy" id="159449"/>
    <lineage>
        <taxon>Bacteria</taxon>
        <taxon>Bacillati</taxon>
        <taxon>Actinomycetota</taxon>
        <taxon>Actinomycetes</taxon>
        <taxon>Kitasatosporales</taxon>
        <taxon>Streptomycetaceae</taxon>
        <taxon>Embleya</taxon>
    </lineage>
</organism>
<name>A0A1T3P5P7_9ACTN</name>
<dbReference type="Proteomes" id="UP000190037">
    <property type="component" value="Unassembled WGS sequence"/>
</dbReference>
<evidence type="ECO:0000313" key="2">
    <source>
        <dbReference type="Proteomes" id="UP000190037"/>
    </source>
</evidence>
<evidence type="ECO:0008006" key="3">
    <source>
        <dbReference type="Google" id="ProtNLM"/>
    </source>
</evidence>